<evidence type="ECO:0000259" key="1">
    <source>
        <dbReference type="SMART" id="SM00849"/>
    </source>
</evidence>
<feature type="domain" description="Metallo-beta-lactamase" evidence="1">
    <location>
        <begin position="50"/>
        <end position="275"/>
    </location>
</feature>
<dbReference type="Pfam" id="PF00753">
    <property type="entry name" value="Lactamase_B"/>
    <property type="match status" value="1"/>
</dbReference>
<sequence>MLTQSDLTMNRPAFSIHYPRGEQLPAAGHTLDVAPGVKWVRMPLPFALDHINLWLLRDRIASECGPVDGWTVVDCCIASEEARSHWEHLFAHALDGLPILRVVVTHMHPDHIGLADWLCQRWNARLWISATDYYTAVAASQGSPAFSSEAATAFYAAHGLNDPAFLDHVRARRRYYPTLVPSLPQQFHRLLDGDVLRIGGRAWHCHVGYGHAPEHMALHCPELDVLISGDMVLPRISTNASVYASEPEADPLTLFLTSLDRLRTLPQGTLILPSHGKPFQGLHARIEQLHAHHAQHLATVRAACAQQPQSARDIMPLLFQRPLDAHQTTFAIGEALAHLHALWHRGELQRQLEDGVFRFSTTP</sequence>
<dbReference type="PANTHER" id="PTHR23131:SF4">
    <property type="entry name" value="METALLO-BETA-LACTAMASE SUPERFAMILY POTEIN"/>
    <property type="match status" value="1"/>
</dbReference>
<dbReference type="Gene3D" id="1.10.10.10">
    <property type="entry name" value="Winged helix-like DNA-binding domain superfamily/Winged helix DNA-binding domain"/>
    <property type="match status" value="1"/>
</dbReference>
<gene>
    <name evidence="2" type="ORF">SAMN04489707_104220</name>
</gene>
<dbReference type="Proteomes" id="UP000183656">
    <property type="component" value="Unassembled WGS sequence"/>
</dbReference>
<reference evidence="2 3" key="1">
    <citation type="submission" date="2016-10" db="EMBL/GenBank/DDBJ databases">
        <authorList>
            <person name="de Groot N.N."/>
        </authorList>
    </citation>
    <scope>NUCLEOTIDE SEQUENCE [LARGE SCALE GENOMIC DNA]</scope>
    <source>
        <strain evidence="2 3">R-24608</strain>
    </source>
</reference>
<proteinExistence type="predicted"/>
<dbReference type="Gene3D" id="3.60.15.10">
    <property type="entry name" value="Ribonuclease Z/Hydroxyacylglutathione hydrolase-like"/>
    <property type="match status" value="1"/>
</dbReference>
<name>A0A1I7K9X3_9BURK</name>
<dbReference type="InterPro" id="IPR001279">
    <property type="entry name" value="Metallo-B-lactamas"/>
</dbReference>
<dbReference type="SMART" id="SM00849">
    <property type="entry name" value="Lactamase_B"/>
    <property type="match status" value="1"/>
</dbReference>
<evidence type="ECO:0000313" key="2">
    <source>
        <dbReference type="EMBL" id="SFU94256.1"/>
    </source>
</evidence>
<dbReference type="AlphaFoldDB" id="A0A1I7K9X3"/>
<dbReference type="InterPro" id="IPR036866">
    <property type="entry name" value="RibonucZ/Hydroxyglut_hydro"/>
</dbReference>
<dbReference type="InterPro" id="IPR050662">
    <property type="entry name" value="Sec-metab_biosynth-thioest"/>
</dbReference>
<evidence type="ECO:0000313" key="3">
    <source>
        <dbReference type="Proteomes" id="UP000183656"/>
    </source>
</evidence>
<dbReference type="PANTHER" id="PTHR23131">
    <property type="entry name" value="ENDORIBONUCLEASE LACTB2"/>
    <property type="match status" value="1"/>
</dbReference>
<keyword evidence="3" id="KW-1185">Reference proteome</keyword>
<dbReference type="Pfam" id="PF21221">
    <property type="entry name" value="B_lactamase-like_C"/>
    <property type="match status" value="1"/>
</dbReference>
<organism evidence="2 3">
    <name type="scientific">Paenacidovorax caeni</name>
    <dbReference type="NCBI Taxonomy" id="343013"/>
    <lineage>
        <taxon>Bacteria</taxon>
        <taxon>Pseudomonadati</taxon>
        <taxon>Pseudomonadota</taxon>
        <taxon>Betaproteobacteria</taxon>
        <taxon>Burkholderiales</taxon>
        <taxon>Comamonadaceae</taxon>
        <taxon>Paenacidovorax</taxon>
    </lineage>
</organism>
<dbReference type="InterPro" id="IPR036388">
    <property type="entry name" value="WH-like_DNA-bd_sf"/>
</dbReference>
<protein>
    <submittedName>
        <fullName evidence="2">Glyoxylase, beta-lactamase superfamily II</fullName>
    </submittedName>
</protein>
<dbReference type="SUPFAM" id="SSF56281">
    <property type="entry name" value="Metallo-hydrolase/oxidoreductase"/>
    <property type="match status" value="1"/>
</dbReference>
<dbReference type="STRING" id="343013.SAMN04489707_104220"/>
<dbReference type="InterPro" id="IPR048933">
    <property type="entry name" value="B_lactamase-like_C"/>
</dbReference>
<dbReference type="EMBL" id="FPBX01000042">
    <property type="protein sequence ID" value="SFU94256.1"/>
    <property type="molecule type" value="Genomic_DNA"/>
</dbReference>
<accession>A0A1I7K9X3</accession>